<dbReference type="InterPro" id="IPR029001">
    <property type="entry name" value="ITPase-like_fam"/>
</dbReference>
<evidence type="ECO:0000313" key="6">
    <source>
        <dbReference type="Proteomes" id="UP000253517"/>
    </source>
</evidence>
<comment type="caution">
    <text evidence="5">The sequence shown here is derived from an EMBL/GenBank/DDBJ whole genome shotgun (WGS) entry which is preliminary data.</text>
</comment>
<dbReference type="InterPro" id="IPR003697">
    <property type="entry name" value="Maf-like"/>
</dbReference>
<keyword evidence="6" id="KW-1185">Reference proteome</keyword>
<gene>
    <name evidence="5" type="ORF">DES35_10328</name>
</gene>
<dbReference type="PIRSF" id="PIRSF006305">
    <property type="entry name" value="Maf"/>
    <property type="match status" value="1"/>
</dbReference>
<evidence type="ECO:0000313" key="5">
    <source>
        <dbReference type="EMBL" id="RCX03150.1"/>
    </source>
</evidence>
<dbReference type="CDD" id="cd00555">
    <property type="entry name" value="Maf"/>
    <property type="match status" value="1"/>
</dbReference>
<comment type="cofactor">
    <cofactor evidence="1 4">
        <name>a divalent metal cation</name>
        <dbReference type="ChEBI" id="CHEBI:60240"/>
    </cofactor>
</comment>
<feature type="active site" description="Proton acceptor" evidence="4">
    <location>
        <position position="73"/>
    </location>
</feature>
<dbReference type="GO" id="GO:0009117">
    <property type="term" value="P:nucleotide metabolic process"/>
    <property type="evidence" value="ECO:0007669"/>
    <property type="project" value="UniProtKB-KW"/>
</dbReference>
<dbReference type="Pfam" id="PF02545">
    <property type="entry name" value="Maf"/>
    <property type="match status" value="1"/>
</dbReference>
<keyword evidence="3 4" id="KW-0546">Nucleotide metabolism</keyword>
<comment type="catalytic activity">
    <reaction evidence="4">
        <text>UTP + H2O = UMP + diphosphate + H(+)</text>
        <dbReference type="Rhea" id="RHEA:29395"/>
        <dbReference type="ChEBI" id="CHEBI:15377"/>
        <dbReference type="ChEBI" id="CHEBI:15378"/>
        <dbReference type="ChEBI" id="CHEBI:33019"/>
        <dbReference type="ChEBI" id="CHEBI:46398"/>
        <dbReference type="ChEBI" id="CHEBI:57865"/>
        <dbReference type="EC" id="3.6.1.9"/>
    </reaction>
</comment>
<dbReference type="SUPFAM" id="SSF52972">
    <property type="entry name" value="ITPase-like"/>
    <property type="match status" value="1"/>
</dbReference>
<sequence>MLKDYQLLLGSASPRRHELIYLMNLPYRIVKMRVDESYPLHLKGADIAEYLSRKKSMAYFKNLTDKEILVTADTIVWHKDEALEKPESRQNAIEMLHRLSNDWHQVFTGVTLAHLSLQTTFSVCTEVYFETLTDEEIEFYVDDYRPFDKAGAYGMQEWLGVVKVSKIKGSYTNVVGLPTAELYIQLRNFIRSIDSEND</sequence>
<evidence type="ECO:0000256" key="1">
    <source>
        <dbReference type="ARBA" id="ARBA00001968"/>
    </source>
</evidence>
<comment type="caution">
    <text evidence="4">Lacks conserved residue(s) required for the propagation of feature annotation.</text>
</comment>
<dbReference type="Gene3D" id="3.90.950.10">
    <property type="match status" value="1"/>
</dbReference>
<comment type="function">
    <text evidence="4">Nucleoside triphosphate pyrophosphatase that hydrolyzes dTTP and UTP. May have a dual role in cell division arrest and in preventing the incorporation of modified nucleotides into cellular nucleic acids.</text>
</comment>
<organism evidence="5 6">
    <name type="scientific">Schleiferia thermophila</name>
    <dbReference type="NCBI Taxonomy" id="884107"/>
    <lineage>
        <taxon>Bacteria</taxon>
        <taxon>Pseudomonadati</taxon>
        <taxon>Bacteroidota</taxon>
        <taxon>Flavobacteriia</taxon>
        <taxon>Flavobacteriales</taxon>
        <taxon>Schleiferiaceae</taxon>
        <taxon>Schleiferia</taxon>
    </lineage>
</organism>
<feature type="site" description="Important for substrate specificity" evidence="4">
    <location>
        <position position="74"/>
    </location>
</feature>
<dbReference type="PANTHER" id="PTHR43213:SF5">
    <property type="entry name" value="BIFUNCTIONAL DTTP_UTP PYROPHOSPHATASE_METHYLTRANSFERASE PROTEIN-RELATED"/>
    <property type="match status" value="1"/>
</dbReference>
<reference evidence="5 6" key="1">
    <citation type="submission" date="2018-07" db="EMBL/GenBank/DDBJ databases">
        <title>Genomic Encyclopedia of Type Strains, Phase IV (KMG-IV): sequencing the most valuable type-strain genomes for metagenomic binning, comparative biology and taxonomic classification.</title>
        <authorList>
            <person name="Goeker M."/>
        </authorList>
    </citation>
    <scope>NUCLEOTIDE SEQUENCE [LARGE SCALE GENOMIC DNA]</scope>
    <source>
        <strain evidence="5 6">DSM 21410</strain>
    </source>
</reference>
<dbReference type="GO" id="GO:0036221">
    <property type="term" value="F:UTP diphosphatase activity"/>
    <property type="evidence" value="ECO:0007669"/>
    <property type="project" value="RHEA"/>
</dbReference>
<keyword evidence="4" id="KW-0963">Cytoplasm</keyword>
<dbReference type="GO" id="GO:0036218">
    <property type="term" value="F:dTTP diphosphatase activity"/>
    <property type="evidence" value="ECO:0007669"/>
    <property type="project" value="RHEA"/>
</dbReference>
<evidence type="ECO:0000256" key="4">
    <source>
        <dbReference type="HAMAP-Rule" id="MF_00528"/>
    </source>
</evidence>
<dbReference type="Proteomes" id="UP000253517">
    <property type="component" value="Unassembled WGS sequence"/>
</dbReference>
<dbReference type="HAMAP" id="MF_00528">
    <property type="entry name" value="Maf"/>
    <property type="match status" value="1"/>
</dbReference>
<comment type="similarity">
    <text evidence="4">Belongs to the Maf family. YhdE subfamily.</text>
</comment>
<dbReference type="EMBL" id="QPJS01000003">
    <property type="protein sequence ID" value="RCX03150.1"/>
    <property type="molecule type" value="Genomic_DNA"/>
</dbReference>
<keyword evidence="2 4" id="KW-0378">Hydrolase</keyword>
<evidence type="ECO:0000256" key="3">
    <source>
        <dbReference type="ARBA" id="ARBA00023080"/>
    </source>
</evidence>
<comment type="catalytic activity">
    <reaction evidence="4">
        <text>dTTP + H2O = dTMP + diphosphate + H(+)</text>
        <dbReference type="Rhea" id="RHEA:28534"/>
        <dbReference type="ChEBI" id="CHEBI:15377"/>
        <dbReference type="ChEBI" id="CHEBI:15378"/>
        <dbReference type="ChEBI" id="CHEBI:33019"/>
        <dbReference type="ChEBI" id="CHEBI:37568"/>
        <dbReference type="ChEBI" id="CHEBI:63528"/>
        <dbReference type="EC" id="3.6.1.9"/>
    </reaction>
</comment>
<proteinExistence type="inferred from homology"/>
<dbReference type="NCBIfam" id="TIGR00172">
    <property type="entry name" value="maf"/>
    <property type="match status" value="1"/>
</dbReference>
<comment type="subcellular location">
    <subcellularLocation>
        <location evidence="4">Cytoplasm</location>
    </subcellularLocation>
</comment>
<feature type="site" description="Important for substrate specificity" evidence="4">
    <location>
        <position position="15"/>
    </location>
</feature>
<dbReference type="AlphaFoldDB" id="A0A369A1H7"/>
<dbReference type="EC" id="3.6.1.9" evidence="4"/>
<accession>A0A369A1H7</accession>
<dbReference type="PANTHER" id="PTHR43213">
    <property type="entry name" value="BIFUNCTIONAL DTTP/UTP PYROPHOSPHATASE/METHYLTRANSFERASE PROTEIN-RELATED"/>
    <property type="match status" value="1"/>
</dbReference>
<feature type="site" description="Important for substrate specificity" evidence="4">
    <location>
        <position position="156"/>
    </location>
</feature>
<evidence type="ECO:0000256" key="2">
    <source>
        <dbReference type="ARBA" id="ARBA00022801"/>
    </source>
</evidence>
<protein>
    <recommendedName>
        <fullName evidence="4">dTTP/UTP pyrophosphatase</fullName>
        <shortName evidence="4">dTTPase/UTPase</shortName>
        <ecNumber evidence="4">3.6.1.9</ecNumber>
    </recommendedName>
    <alternativeName>
        <fullName evidence="4">Nucleoside triphosphate pyrophosphatase</fullName>
    </alternativeName>
    <alternativeName>
        <fullName evidence="4">Nucleotide pyrophosphatase</fullName>
        <shortName evidence="4">Nucleotide PPase</shortName>
    </alternativeName>
</protein>
<dbReference type="GO" id="GO:0005737">
    <property type="term" value="C:cytoplasm"/>
    <property type="evidence" value="ECO:0007669"/>
    <property type="project" value="UniProtKB-SubCell"/>
</dbReference>
<name>A0A369A1H7_9FLAO</name>